<dbReference type="SUPFAM" id="SSF48371">
    <property type="entry name" value="ARM repeat"/>
    <property type="match status" value="2"/>
</dbReference>
<dbReference type="PANTHER" id="PTHR23120:SF44">
    <property type="entry name" value="MAESTRO HEAT-LIKE REPEAT-CONTAINING PROTEIN FAMILY MEMBER 1"/>
    <property type="match status" value="1"/>
</dbReference>
<dbReference type="RefSeq" id="XP_023376049.1">
    <property type="nucleotide sequence ID" value="XM_023520281.1"/>
</dbReference>
<dbReference type="InterPro" id="IPR055406">
    <property type="entry name" value="HEAT_Maestro"/>
</dbReference>
<organism evidence="7 8">
    <name type="scientific">Pteropus vampyrus</name>
    <name type="common">Large flying fox</name>
    <dbReference type="NCBI Taxonomy" id="132908"/>
    <lineage>
        <taxon>Eukaryota</taxon>
        <taxon>Metazoa</taxon>
        <taxon>Chordata</taxon>
        <taxon>Craniata</taxon>
        <taxon>Vertebrata</taxon>
        <taxon>Euteleostomi</taxon>
        <taxon>Mammalia</taxon>
        <taxon>Eutheria</taxon>
        <taxon>Laurasiatheria</taxon>
        <taxon>Chiroptera</taxon>
        <taxon>Yinpterochiroptera</taxon>
        <taxon>Pteropodoidea</taxon>
        <taxon>Pteropodidae</taxon>
        <taxon>Pteropodinae</taxon>
        <taxon>Pteropus</taxon>
    </lineage>
</organism>
<dbReference type="InterPro" id="IPR016024">
    <property type="entry name" value="ARM-type_fold"/>
</dbReference>
<dbReference type="GeneID" id="105302006"/>
<gene>
    <name evidence="8" type="primary">MROH1</name>
</gene>
<keyword evidence="1" id="KW-0677">Repeat</keyword>
<dbReference type="PROSITE" id="PS50077">
    <property type="entry name" value="HEAT_REPEAT"/>
    <property type="match status" value="1"/>
</dbReference>
<dbReference type="Pfam" id="PF23221">
    <property type="entry name" value="HEAT_MROH2B_1st"/>
    <property type="match status" value="1"/>
</dbReference>
<dbReference type="Pfam" id="PF21047">
    <property type="entry name" value="HEAT_Maestro"/>
    <property type="match status" value="1"/>
</dbReference>
<evidence type="ECO:0000259" key="5">
    <source>
        <dbReference type="Pfam" id="PF23221"/>
    </source>
</evidence>
<dbReference type="PANTHER" id="PTHR23120">
    <property type="entry name" value="MAESTRO-RELATED HEAT DOMAIN-CONTAINING"/>
    <property type="match status" value="1"/>
</dbReference>
<feature type="repeat" description="HEAT" evidence="2">
    <location>
        <begin position="1601"/>
        <end position="1631"/>
    </location>
</feature>
<dbReference type="InterPro" id="IPR056282">
    <property type="entry name" value="MROH2B-like_N_HEAT"/>
</dbReference>
<dbReference type="InterPro" id="IPR011989">
    <property type="entry name" value="ARM-like"/>
</dbReference>
<proteinExistence type="predicted"/>
<dbReference type="InterPro" id="IPR048465">
    <property type="entry name" value="Maestro-like_HEAT"/>
</dbReference>
<evidence type="ECO:0000259" key="6">
    <source>
        <dbReference type="Pfam" id="PF23227"/>
    </source>
</evidence>
<dbReference type="KEGG" id="pvp:105302006"/>
<dbReference type="InterPro" id="IPR045206">
    <property type="entry name" value="Maestro_heat-like_prot"/>
</dbReference>
<accession>A0A6P6BLV2</accession>
<feature type="domain" description="Maestro/Maestro-like HEAT-repeats" evidence="6">
    <location>
        <begin position="1354"/>
        <end position="1627"/>
    </location>
</feature>
<dbReference type="Gene3D" id="1.25.10.10">
    <property type="entry name" value="Leucine-rich Repeat Variant"/>
    <property type="match status" value="4"/>
</dbReference>
<dbReference type="InterPro" id="IPR021133">
    <property type="entry name" value="HEAT_type_2"/>
</dbReference>
<feature type="domain" description="MROH2B-like HEAT-repeats" evidence="4">
    <location>
        <begin position="254"/>
        <end position="778"/>
    </location>
</feature>
<dbReference type="Proteomes" id="UP000515202">
    <property type="component" value="Unplaced"/>
</dbReference>
<dbReference type="Pfam" id="PF23227">
    <property type="entry name" value="HEAT_MROH2B_C"/>
    <property type="match status" value="1"/>
</dbReference>
<evidence type="ECO:0000259" key="4">
    <source>
        <dbReference type="Pfam" id="PF23210"/>
    </source>
</evidence>
<keyword evidence="7" id="KW-1185">Reference proteome</keyword>
<evidence type="ECO:0000256" key="1">
    <source>
        <dbReference type="ARBA" id="ARBA00022737"/>
    </source>
</evidence>
<evidence type="ECO:0000256" key="2">
    <source>
        <dbReference type="PROSITE-ProRule" id="PRU00103"/>
    </source>
</evidence>
<dbReference type="CTD" id="727957"/>
<reference evidence="8" key="1">
    <citation type="submission" date="2025-08" db="UniProtKB">
        <authorList>
            <consortium name="RefSeq"/>
        </authorList>
    </citation>
    <scope>IDENTIFICATION</scope>
    <source>
        <tissue evidence="8">Kidney</tissue>
    </source>
</reference>
<protein>
    <submittedName>
        <fullName evidence="8">Maestro heat-like repeat-containing protein family member 1</fullName>
    </submittedName>
</protein>
<dbReference type="OrthoDB" id="1884734at2759"/>
<evidence type="ECO:0000259" key="3">
    <source>
        <dbReference type="Pfam" id="PF21047"/>
    </source>
</evidence>
<dbReference type="Pfam" id="PF23210">
    <property type="entry name" value="HEAT_Maestro_2"/>
    <property type="match status" value="2"/>
</dbReference>
<dbReference type="InterPro" id="IPR055408">
    <property type="entry name" value="HEAT_MROH2B-like"/>
</dbReference>
<feature type="domain" description="Maestro-like HEAT-repeats" evidence="3">
    <location>
        <begin position="924"/>
        <end position="1153"/>
    </location>
</feature>
<feature type="domain" description="MROH2B-like N-terminal HEAT-repeats" evidence="5">
    <location>
        <begin position="32"/>
        <end position="251"/>
    </location>
</feature>
<name>A0A6P6BLV2_PTEVA</name>
<evidence type="ECO:0000313" key="8">
    <source>
        <dbReference type="RefSeq" id="XP_023376049.1"/>
    </source>
</evidence>
<sequence>MTRSYVQKLSTILLDAITDKDPLVQEQVCSALCALGESQPEEALRACEEHLRLHEKLAHPYRTMILRAMETVVSNHISELDKDMARAVILLASSEMTKAKDLVWDWQQAASNVLVAVGKQFISTVMEEMLSKLQPGALPHYFVVRTLANLSVSNAFGMVPFLTSILNTMLPMLGTAKHDTTREVLCYALQHFSEGTLEYLANLDQAPDPTVRKDAFASPMSSAYDILFQQWLQSREAKLRLAVVQALGPMSNLMPSEKLEEQLPKLLPGVLTLYKRHAETCHVSKSLGQILEAAVSVGSRTLDVQLDSLLAALHAQICVPVESTSPLVMSNQKEVLRCFTVLARYSPDRLLAFLLPRLDSSTERSRMGTLHVLRHAINSAAAQMEVKKPFILSAMRLPLLDTNSKVKRAVVQVISAMAHHGYLEQPGGEALVEYLVQQCALPPEVEPQTAGPSSEELPADSVRAVSVRTLYLVSTTVDRMSDVLWPYLLEFVTPVRFTGALTPLCRSLMHLAQKRQEAAPGALLIQYDGNVTLPSPYAIATRLLAVSSSPYHGDGRGAASLGLLNVLHRDIHPLLGQRWATTIPLLLEYLDEHSADTLSQKEWEEKLLVFLRDTLAAVSDNTWVCQLSLEMCKQLPCYNGTPQEKNFLYRCVGTTLGAASSKDVVKKHLRELLETARYQEEAEHEGLACCFGICAISHLDDTLTQLEDFVRSDVFRKSTGIFNIFKDRSEVEAEKAKGALMLCYGHVAARAPRELVLARAESDILRNMFQCFSTKVLGVKVETKVQCVAPGVTLPLSSGPGCALQGREPGTLGAHWPSPEGVLEPAWGWPCHLGGALLALGLSPLEPALEEQVRADMVHGCLQSVMAVLPEPEGDDDHQEPLYLDTMQALEDLLTSLLQRDMTPQGLQVMVEHLSPWIKSPRGHERVRALALSSCLLQHFLEHLHVSALVPFHNLGLLIGLFSPRCADLWPATRQEAVSCVHSLLYLQLGYEGFARDYRDDAVERLLVLKGGLVHSDPATLFHTCHSIAQIIAKRLPPNQLISLLLTLFEGLGDSDKNCSRAASVMINCLLKERGHLLQEKVPEIVSVLRSKLQETWEEHVRQATQYSVSLLASQHCEAVVSSLLGSPLPFDSQTCILWRALAVEPSITAQVLELLLQKMSRDVPFKESRAFLLSSCPGRVATLLPLAATCALSEVTSVAASAPAVLELYPQLFAALLLRVSCTLGVQLPRTLQAKERRATGLALASRNLDPCSSAVDTLQVMLLRGGSEDVVQCVELGGGWESLRTSTGHEEGVARLASAMAKFAGPRLPLVMKALLCTHSSVYEVQRVTSTAFLAELLNSSVVKDLMLLESLLDNLAARQKDTCASVRRLVLRGLANIASGSPDKVRAHGPQLLTSMISGLDDGDDPQSLVALEAMLGLAKLLGLVEPWDLRSVLLHVAVRIRPFFDSEKMDFRSASICLFGHLNKACHGNCEDIFLEQVIGGLVPLLLHLQDPQASVAGACKFALRMCGPNLEREDLAEAFQKHLQEGRGLHFGEFLNTTCKHLMRHFPDLLGRLVSTSLFYFKSSWEDVRAAAPMLTGFLVLHVEPEHRQQVDLEQLLAALQLLLKDPAPAVRMKAAETLGRLVKFA</sequence>
<dbReference type="GO" id="GO:0005737">
    <property type="term" value="C:cytoplasm"/>
    <property type="evidence" value="ECO:0007669"/>
    <property type="project" value="TreeGrafter"/>
</dbReference>
<evidence type="ECO:0000313" key="7">
    <source>
        <dbReference type="Proteomes" id="UP000515202"/>
    </source>
</evidence>
<feature type="domain" description="MROH2B-like HEAT-repeats" evidence="4">
    <location>
        <begin position="837"/>
        <end position="900"/>
    </location>
</feature>